<dbReference type="InterPro" id="IPR011047">
    <property type="entry name" value="Quinoprotein_ADH-like_sf"/>
</dbReference>
<dbReference type="GO" id="GO:0004553">
    <property type="term" value="F:hydrolase activity, hydrolyzing O-glycosyl compounds"/>
    <property type="evidence" value="ECO:0007669"/>
    <property type="project" value="InterPro"/>
</dbReference>
<feature type="compositionally biased region" description="Polar residues" evidence="1">
    <location>
        <begin position="5290"/>
        <end position="5317"/>
    </location>
</feature>
<dbReference type="InterPro" id="IPR002105">
    <property type="entry name" value="Dockerin_1_rpt"/>
</dbReference>
<dbReference type="Pfam" id="PF00404">
    <property type="entry name" value="Dockerin_1"/>
    <property type="match status" value="1"/>
</dbReference>
<proteinExistence type="predicted"/>
<dbReference type="Pfam" id="PF20009">
    <property type="entry name" value="GEVED"/>
    <property type="match status" value="1"/>
</dbReference>
<dbReference type="InterPro" id="IPR045474">
    <property type="entry name" value="GEVED"/>
</dbReference>
<name>A0A5C5ZBH8_9BACT</name>
<dbReference type="EMBL" id="SJPJ01000001">
    <property type="protein sequence ID" value="TWT83913.1"/>
    <property type="molecule type" value="Genomic_DNA"/>
</dbReference>
<dbReference type="Gene3D" id="2.60.40.2810">
    <property type="match status" value="1"/>
</dbReference>
<feature type="region of interest" description="Disordered" evidence="1">
    <location>
        <begin position="4402"/>
        <end position="4442"/>
    </location>
</feature>
<evidence type="ECO:0000256" key="1">
    <source>
        <dbReference type="SAM" id="MobiDB-lite"/>
    </source>
</evidence>
<dbReference type="Gene3D" id="2.60.120.380">
    <property type="match status" value="1"/>
</dbReference>
<dbReference type="SUPFAM" id="SSF50998">
    <property type="entry name" value="Quinoprotein alcohol dehydrogenase-like"/>
    <property type="match status" value="1"/>
</dbReference>
<evidence type="ECO:0000313" key="4">
    <source>
        <dbReference type="Proteomes" id="UP000315010"/>
    </source>
</evidence>
<dbReference type="OrthoDB" id="247526at2"/>
<keyword evidence="4" id="KW-1185">Reference proteome</keyword>
<feature type="region of interest" description="Disordered" evidence="1">
    <location>
        <begin position="1932"/>
        <end position="1955"/>
    </location>
</feature>
<dbReference type="SMART" id="SM00710">
    <property type="entry name" value="PbH1"/>
    <property type="match status" value="9"/>
</dbReference>
<dbReference type="RefSeq" id="WP_146401355.1">
    <property type="nucleotide sequence ID" value="NZ_SJPJ01000001.1"/>
</dbReference>
<feature type="compositionally biased region" description="Polar residues" evidence="1">
    <location>
        <begin position="4402"/>
        <end position="4417"/>
    </location>
</feature>
<dbReference type="InterPro" id="IPR006626">
    <property type="entry name" value="PbH1"/>
</dbReference>
<feature type="region of interest" description="Disordered" evidence="1">
    <location>
        <begin position="5280"/>
        <end position="5317"/>
    </location>
</feature>
<protein>
    <submittedName>
        <fullName evidence="3">Dockerin type I repeat protein</fullName>
    </submittedName>
</protein>
<accession>A0A5C5ZBH8</accession>
<dbReference type="Gene3D" id="1.10.1330.10">
    <property type="entry name" value="Dockerin domain"/>
    <property type="match status" value="1"/>
</dbReference>
<dbReference type="NCBIfam" id="NF012211">
    <property type="entry name" value="tand_rpt_95"/>
    <property type="match status" value="3"/>
</dbReference>
<dbReference type="InterPro" id="IPR036439">
    <property type="entry name" value="Dockerin_dom_sf"/>
</dbReference>
<dbReference type="SUPFAM" id="SSF63446">
    <property type="entry name" value="Type I dockerin domain"/>
    <property type="match status" value="1"/>
</dbReference>
<comment type="caution">
    <text evidence="3">The sequence shown here is derived from an EMBL/GenBank/DDBJ whole genome shotgun (WGS) entry which is preliminary data.</text>
</comment>
<dbReference type="Pfam" id="PF17963">
    <property type="entry name" value="Big_9"/>
    <property type="match status" value="3"/>
</dbReference>
<gene>
    <name evidence="3" type="ORF">CA13_53870</name>
</gene>
<sequence length="6101" mass="643755">MTKRRFSRKPISASKNSSRRLHHETLEKRELLAADLGVSESAPNLLSVEANSGRLFDLQDNNRLMESPTQLKFRFDGGQNLDSNTFEAFQIFRSGGDGSFTDGNESRVVPGFIGFEDENGTRIVVARFAETLEDDFYTVQIAGYDDTNLGIEGLRNTDGEFFAPSLLPDGTRPNAQTIRFEVEVGPRVVAVVPQPVVATGNTHIQERSQIHVYFNADPLSNPGAGEITSTGSATDPSVVQPQFYNLFLTNDTVEPGDDGPANDGAAIQPTEISYDPALRRAVLTFSDDLSTLAGPDGEGTYRLRIGSSQPLPVTLTPDATDETNDVADTFRNSRDLGVAFGGGTDSSITISGEVEPTAGNTIQWPGIDSPGVRDDRRDAQVVGRADTTDGVNVFYYNFADLYGVDAGGNNLENAITPAQQQRAREILDLYSEYLGVQFIESENRGLQIVTGDLRALVEGATTGPGAPYQEYRVNDNDPTQGVLILEAGEAWYDGYGLSPNANEPSWFVEALRGIGNLLGLGPTFEQVPGVASGSNPALYDGSLFGSPANFMIEPDFLSTSDITPLQALHRPEVSDADLYKFSVSERGTLSVETYAQRLLNTSTLDTDLKLWKYNKQSGEYDLVARNADFYGDDSFIGIDVDRNEDGTRATYVIGITAAGNEDYNPSIANSGGGGRSQGLYEMRIGFESSSVGTIEDTNGSRLDGDSDGEQGGDFNFWFRTAKPKDVAGPNEVRTLFVSSSAGLDSPSSGTVTTPYKTIKYAIAQSKAYASSARPGQPTQDIIRLLADGGADRLIDTTADNVPYEIGSDGSGALKDGATFEVPKGVTVMVDAGAILKLQNAKISVGSETIDEDRSLAALQVLGAPFIIDQNGSVIDGTVDITSYKEERRDGVLLGRDGNSIPTTAASGDWAGIEFRNDFDYSEGRGVWETEGIFLDYVSNADIRYGGGSVSLTSPVVNPLSMLESRPTLIYNHISDSRDAAMSADPDSFEETNFNAPIYQQAAFDIDPATMVRTKTTFASDYDRVGPLVRGNMLERNTINGLFVRVNTPAGGVRTALSSSARFDDSDITHVFSEVLVLEGNPGGPQLLEDRPDVLSVTQGAGVVTPKPATALDENRVVDYRVTFVTSEGYESLSSEATMPFTVTATGVVNIGNLPAASSEFVGRRLYRLTASGDYEFVTQLDRATPTYQDIGTTRDGLLSDAALATSTGTRLLPRFDARLSIDPGVVAKFDTARIEATFGADFYAEGTASNPIVFTSRLDDRYGAGGSFDTNNDAANSSPVGGDWSGLVFRQGSSGSIDHAVISYGGGESSGGGGFAYFNPIEILQADVRVANSRLSNNASGTASGTTDYDTRDSVGFNGPATIFIRGAQPIIVGNQIVNNDGAAISVNPDALNYMSVVDAGRGTGEIDRFECDTDNQGPQIEENQLADNAINGIMVRNESLTTESVWDDTDIVHVVENSVYAWNHHHRSTLRLKSDPNQSLVVKFENGGSLNADRYETDVEDSIGGTIQVIGQPGFPVVLTSISDDSVGAGFTPDGLAQNDTDNQTTPAAAGNWEGIVINPGSNDRNVAFVSEAERAVATASALNAIPSTAQILGLLAKDEVSSDENRRLGFNVRGSLSQTGDIDVYTFSANGGTEVYFDIDDTDFGLDTVVELIDINGNIVALSDSSELESVTPSLLFNGSSVPADNVLPLYKTGNKVVENPNVLDAGMRVILPGNSTSVNTYYVRVRSSNLTPGASRNNLTNTSLVGLGLSRGQYQLSIRLQETDEIAGSTIRLADIRYATTAIDVPAAPSHSPLAGETAEEIGGNGLDVNNGGQSFNAGNGAASAGFSNGVADPLGSLNASDRGVLKVSGVLGNQIAASNITPDYPKELDLDVYRVEIDSNLQAPDVINENRFVSTIFDVDYADQFGGPNTSVSIYDAAGRLILHGRDSNIADDQGRPGEGNDPTNLSGGSGGTLDAYIGPVELQVGTYYVVVSSAQMIPASLNQLFENNSVESSVRILPVDSSRRIGEFGFDENSVAVNGFPVTDDSEFEIIQLDTAAELPTVRPLFDETSIVPYQLEDIRLFLTLDGGLSGNNRSTLISVNPFTGELDRTIGQFDQPVGDLATRRDGELFAYSLGPVSGTQNNGNTGNFLNISSANANKNSSGDDGLGFRRSNEAGTGTEGDDNAQLLINAIAFAPSTGGLNPNNNPAASGNARAYVVGNRDNFGRFGEIYDDLRRNIVYSVVETSGAATNRGSTNGNLDRDFGNGPYTEAMGAATNKQELGIVDVGQFNDSALYGHEVDAGDITGIAFISSSLVYAVTDEGYVLSFNPSDTRTVDVDGLGLQTYNRVINATNHGQVAAHQDHFGTVNFSSLTFGPRQTNGSSYSDVLFATTTDGWLYAMEIDPTTDKVTPSHVLSDGNSAIALSTSGYQITGAAFSIREENLWHVTGDLSTPFGTTTPNAHGTFLNHNQTRTRISGGSSLYFGNEIDNNAANNTLDGGNGTLNPGGASGTTVSAPFSLEGYDSGDKPTLYFTYLLETQANADFAPNRSQTDSFRVFATGDDGQWRLLATNDSWRTWSNVPASAFGGDGIIRGDEYDYFSTNGGIPVQELFENTNGDWRQARIDLSPLAGHTNVQLRFDFSTAGGMNSRSRLSGYLTEVQATAGTDVVDGSTFELTDTDDFFGAPTTFEFVRGAAVTVPDPATILNGQQLAFTDVDGNVYTVTLTTDAPGASTPFSVDVGFSRTDTADTLATAIADALDLLSPELAVTAVDSQLRVPEVTSYSITPERFGAAEILIPDDGTGVVDSAAILGQTIAVGNSIDQTTTVTLETTQDVSFGDGINEITVESNFLGFFEGTLIRLVDRVALDTFDAPPTATYDFNDNAIEVTFNSNPDPAVITPTNNDYDAIITAINNIGFFTTTLSAGVGTTPFLAPATVPQFPEDEVYYDPASTPDVVATAIANKLSAVDPLLQAYTDGARLIIPGASSAVSLLDVVSVNQGTTASQFLPSGNVPIFYSESMTVEEVRDSIRASLAEGLGSQSLISGVSTATADSFPAYGTNRIRLYNHSFDATDAAANTSSLGFSTFLPGDEFSANGSSSVSSNQVNTRPATDNAIRGVHIDDIIVGFAERGELVLNAPVNRNFEVLPEVRTETFTDTQQPEFLDEVLVGNYSLEVRSGAEYGVPEDYDPIRLELNEQLGFGRSFDTNDRLNAEGVTLIAPRGIDLVDGDVFVLSNGSQEVTFEFDSDGSIQPGRVRVPFTPVATGTEYSRDADEAEVVATSIRDAINSPQAFNILGVYAVGRDSSEVGPMTDNRVELFGESIQLNPSSGRFSKVDMVAEETFYGRETARTLPMVDHETQTVFDIYYPDSFARATVTNFVNGATDTLVAVGKIGDHVSTRDGGDDVINNSGNVLIPFNPFPDPGEETDADADYVKIYLNAGDVIDVDLDTVGWTLGTEFQFASVAIFSDNGTVDPTLEVFDWFNTAPGENGDNEGAFIDDFAAPRSGFYYVGVSPISIVEDPVTGFSSIAPFQPIGPFDPLFNGVGGDYELTIRPGNLVSNGVPVPRDVLMVDYHLDSGDTNAVRDQGQYVISSNFVRDFSVTGIDAHFVDNETPGAAATLRNVNTSRLLPGTIITNNVVIASAGTGISFSGETAAGGDSPAPVPFGRIVNNTVVGVGGGVGIEVSQSASPTVLNNIISGFTTGLDISGDSTSTIEGGNAYQSNGTNSNRSIAASSIVIAPTTPLFENPASNVYIPASGSQVIDSSFSSLSDRSSFVNTVKEPVGIAPSPIIAPSFDAYGIPRFDDPDVTTPSGVGSNVFIDRGAIDRADFVRPVAELVSPLDFVSDDAVIPPGEVDISAERSYVRLTSGNYEFFEIQLFDPNGSGPDPATITQDNVILTENGVQLVPGVDYTFGYSANSRLVRLTPLAGAFRNDAVYEITLNNNERLSIDMPAGSQIADGDQVTITDATGYTAVLEFDSGYLVMVPQNNTITVLEANSRFVDKEVFTITSPTGIPRRFEINTTDAVNSNNIEVNLKTAGTIGEVRDAIFAALSRPDPSNNAITVATFLGLTPVKVGDSQIQLGTIDGNDVSGAVAGLLFSGSPDSIRDGDMFSYSHGPVSVQFEFTTTPVDTSLPANASKIPFALTDDPDAIAEKIVAAVARFPQLGLSSAQAVGDLVLLGGEESDSFLEGPLLVNGTPGVTPSLSLTIPDTADGLGLVGSTFDVQVDGFTVTFRYTDDPAATSVTEELIVLTASMMPSQVAALTASRIAPSFAGVLTPAAVGSVVTLGEQTSSSLTTTANTAGVALEINGVSEGALPVRFVPDLSSVAIAATLEFAIVDSKLNVETFSPGGGKLLVDNATSAVVAIDGVSDGVLVPAISDLAGNPVQETRENNETRFTIIMPDVLFDFGDALNSYSTEATSGGPSHTISGNRTPRLGNLLDTETDGHPSTNADGDDQPVLIDAIGSSIFDVDSASANTISVTVNSTKPVGGEILQVTVGTKVTNFELIESTSNPQAGNVPVVIKLDDINGQGGDTPEQIASKLLIAMQGQLDQTGDALVVEIDAADSAAIQMTAVDDEDGLPIGLYTVGGQNVYVFTTVDADPANVGTNDILGFLNPFDPAGSNVNVVVTGTGLIDAWIDYDADGVFQDDEQVFANAPANDGINRLTIPSRTDDPDLTIGDTINTTMRVRISDGGNLRPGGVAIGGEVEDYIISVLPRNPAEPIDDAYVTEEDTPLVVDATSSQDDLFINDIGVDAQLIPIRYFIIEDVKHGTLTQTDPTQGYFTYTPDPDFAGEDTFTYRFSAQQNGTTVAQEATVTISVTPVNDAPIFTLSATDIDVLEDDPQTTITGFVTGAAVGPATALDEIASQDLNLTVSPVSIIPAGLMTSPPVLNANGDLTISIAPDQFGTAIYVIEGVDVAKLGEPTLDDPVTVRQTFTINVRPVNDAPIVNPALAGTSDQITPVGTNPIVDEAYSISATGEITYTLREDNTQAGGDTSQPYFIPVNAMEITSSYSRVGLVDVFLPGPPTEILDLPGGLQTVSLVDFPANQATVKGGTLTSVIENGVVVGVNYVPPMNYNSEIDGDDSFSYTVRDNGRSWDSNLGEFVDDFKEVSNSVKLKLNKVNDRPEFDVGQTTVTVAEDSDTKTQANFAFNISAGPPLTAFDENSGPTAQGVVFSVVADESSAPNTPDYFTKFPEILPNGTLSFQPAPNAFGTFKFKVVLSDLGPGNKTRGDLVSSDPPVIMTITIEPKNDPPAVKPDAPQLIYALDEGGSFVIPVDGDATTVGLLDVFSVGPGDEGENTDPGGNQTLSLNEPYPTSSASGGTLTPITDSTGKVTGLRYQPMTNFAGTDSFLYTVVDDGVSVNPTTGATESDPRIAANKVTLVVSPVNDEPIYSGASDQINDEDENTGLGRGVVRVPNWATNVQAGPAGAVDEINGIEDVIPPQEMVFDIVQVSGPTNLFSNPPSASISNGSATLAYTLAPNANGVAVFTATLRDFGPNDPANGDDPVGKTTTFSITVRPVNDAPTFVSGGDVTVLEDNGPYAEDWAATISPGPADESAQTVVFDIVVPDNATSLFSSLPIITEEGQLRFTPAANAVGVAELTVTATDSGGATSSVVPFTISITEVNDPSQPVGDDLDGSDEDTVFTIPASDLLANDQDPDLATNPNEVLTVVMPEELRSVSGALVTYNSLTQEITYNPTDSSVLQALAPGESVTDSFSYIVRDAAGVESGPVVVRLEISGVNDAPTLVADNPTLATTGATTIHALDNDFDIDGTIDPASMRIELQPAFGTVSFDANGVITYTPFASFTLQDSFSYSVADNLGLRSAPALIVIDSNAAPIAKNDFAGTFLDEPVVVDVALNDSDPDGTLNLASIQIVSGPSRGEAVPLADGTVRYIPAVGFTGLDSFTYTISDTQGRQSKPAKVDVQVVASELQNPQRFSDVNDDGSVSALDALLIINLLSDTTEASIPVEPDDRGPHYYDANGNRQITAADALYVINELTARGTIPSGGIGEGESVSELVATQTSLQSDVINFATTTTVGVIAEPDSAFALAPRPDKLVSPSSDPTIDAMNDSTDWLEQDDVLSFVTEDTVTPSELDPTLSALDSAIAEFSK</sequence>
<dbReference type="GO" id="GO:0000272">
    <property type="term" value="P:polysaccharide catabolic process"/>
    <property type="evidence" value="ECO:0007669"/>
    <property type="project" value="InterPro"/>
</dbReference>
<feature type="domain" description="GEVED" evidence="2">
    <location>
        <begin position="4621"/>
        <end position="4698"/>
    </location>
</feature>
<feature type="region of interest" description="Disordered" evidence="1">
    <location>
        <begin position="1"/>
        <end position="22"/>
    </location>
</feature>
<reference evidence="3 4" key="1">
    <citation type="submission" date="2019-02" db="EMBL/GenBank/DDBJ databases">
        <title>Deep-cultivation of Planctomycetes and their phenomic and genomic characterization uncovers novel biology.</title>
        <authorList>
            <person name="Wiegand S."/>
            <person name="Jogler M."/>
            <person name="Boedeker C."/>
            <person name="Pinto D."/>
            <person name="Vollmers J."/>
            <person name="Rivas-Marin E."/>
            <person name="Kohn T."/>
            <person name="Peeters S.H."/>
            <person name="Heuer A."/>
            <person name="Rast P."/>
            <person name="Oberbeckmann S."/>
            <person name="Bunk B."/>
            <person name="Jeske O."/>
            <person name="Meyerdierks A."/>
            <person name="Storesund J.E."/>
            <person name="Kallscheuer N."/>
            <person name="Luecker S."/>
            <person name="Lage O.M."/>
            <person name="Pohl T."/>
            <person name="Merkel B.J."/>
            <person name="Hornburger P."/>
            <person name="Mueller R.-W."/>
            <person name="Bruemmer F."/>
            <person name="Labrenz M."/>
            <person name="Spormann A.M."/>
            <person name="Op Den Camp H."/>
            <person name="Overmann J."/>
            <person name="Amann R."/>
            <person name="Jetten M.S.M."/>
            <person name="Mascher T."/>
            <person name="Medema M.H."/>
            <person name="Devos D.P."/>
            <person name="Kaster A.-K."/>
            <person name="Ovreas L."/>
            <person name="Rohde M."/>
            <person name="Galperin M.Y."/>
            <person name="Jogler C."/>
        </authorList>
    </citation>
    <scope>NUCLEOTIDE SEQUENCE [LARGE SCALE GENOMIC DNA]</scope>
    <source>
        <strain evidence="3 4">CA13</strain>
    </source>
</reference>
<dbReference type="Proteomes" id="UP000315010">
    <property type="component" value="Unassembled WGS sequence"/>
</dbReference>
<dbReference type="Gene3D" id="2.60.40.3440">
    <property type="match status" value="2"/>
</dbReference>
<dbReference type="InterPro" id="IPR011050">
    <property type="entry name" value="Pectin_lyase_fold/virulence"/>
</dbReference>
<dbReference type="SUPFAM" id="SSF51126">
    <property type="entry name" value="Pectin lyase-like"/>
    <property type="match status" value="1"/>
</dbReference>
<feature type="region of interest" description="Disordered" evidence="1">
    <location>
        <begin position="2144"/>
        <end position="2167"/>
    </location>
</feature>
<evidence type="ECO:0000259" key="2">
    <source>
        <dbReference type="Pfam" id="PF20009"/>
    </source>
</evidence>
<organism evidence="3 4">
    <name type="scientific">Novipirellula herctigrandis</name>
    <dbReference type="NCBI Taxonomy" id="2527986"/>
    <lineage>
        <taxon>Bacteria</taxon>
        <taxon>Pseudomonadati</taxon>
        <taxon>Planctomycetota</taxon>
        <taxon>Planctomycetia</taxon>
        <taxon>Pirellulales</taxon>
        <taxon>Pirellulaceae</taxon>
        <taxon>Novipirellula</taxon>
    </lineage>
</organism>
<evidence type="ECO:0000313" key="3">
    <source>
        <dbReference type="EMBL" id="TWT83913.1"/>
    </source>
</evidence>